<reference evidence="2" key="1">
    <citation type="submission" date="2020-09" db="EMBL/GenBank/DDBJ databases">
        <authorList>
            <person name="Kikuchi T."/>
        </authorList>
    </citation>
    <scope>NUCLEOTIDE SEQUENCE</scope>
    <source>
        <strain evidence="2">SH1</strain>
    </source>
</reference>
<evidence type="ECO:0000313" key="2">
    <source>
        <dbReference type="EMBL" id="CAD5225657.1"/>
    </source>
</evidence>
<organism evidence="2 3">
    <name type="scientific">Bursaphelenchus okinawaensis</name>
    <dbReference type="NCBI Taxonomy" id="465554"/>
    <lineage>
        <taxon>Eukaryota</taxon>
        <taxon>Metazoa</taxon>
        <taxon>Ecdysozoa</taxon>
        <taxon>Nematoda</taxon>
        <taxon>Chromadorea</taxon>
        <taxon>Rhabditida</taxon>
        <taxon>Tylenchina</taxon>
        <taxon>Tylenchomorpha</taxon>
        <taxon>Aphelenchoidea</taxon>
        <taxon>Aphelenchoididae</taxon>
        <taxon>Bursaphelenchus</taxon>
    </lineage>
</organism>
<gene>
    <name evidence="2" type="ORF">BOKJ2_LOCUS11687</name>
</gene>
<name>A0A811LDR8_9BILA</name>
<comment type="caution">
    <text evidence="2">The sequence shown here is derived from an EMBL/GenBank/DDBJ whole genome shotgun (WGS) entry which is preliminary data.</text>
</comment>
<dbReference type="Proteomes" id="UP000783686">
    <property type="component" value="Unassembled WGS sequence"/>
</dbReference>
<dbReference type="EMBL" id="CAJFCW020000005">
    <property type="protein sequence ID" value="CAG9121172.1"/>
    <property type="molecule type" value="Genomic_DNA"/>
</dbReference>
<evidence type="ECO:0008006" key="4">
    <source>
        <dbReference type="Google" id="ProtNLM"/>
    </source>
</evidence>
<sequence length="760" mass="85565">MEKPRRSRTTRRPEHAERVCQCLVLEKVHQRFVQNFETVKIPEAKGRKPCKSVGLLFQKLQRLEALAHAFHSALFCGDINLVANDGVVKAHSFVLKYRTNLKPVDNEVRIKAKLVDVEVWLRYVYTGTVNWSKSQMDVLSNIANEFGPPDLACFFNNGQFDARKEMMADKEIQCNRLSVQSGLRKSCEKGEVVPSRVISDSLEDYSDERLCSVEEPGKIDADNVEDGVGENILFYDEIPMEDFNYEEYYNQLDEPADFELNEPSIICGEMNSLDDTLEFDENFRIETTTPKSRRRTKDLETRSDDVLTNIIVNKILTPYTQRQEILEQHQKGKPGQNLSTKENQKTGKKQKKSYDCTTPSRPKRTSESTTVLSRPASYSDATASKISSDTDIIVLDTASDFNAYLPSTSASERYTASEAYSTLSRDSEGRTVSSSRSEANFASSVYSEVNLRSSGDSDSNLISITDSEAALAPSTYSEVKLARPTYSEVSTASSAYSKANKVSKSCESYSVPSTSTETSFKTPETKRTTAMDINLMLSMKVVKTTNITPMPNYKLMSESELNACLDSFGIRPMGRKRAIEVLTRAFQTTHLISDDGTPTKADVYSVMRRFEKENEEKLAKKKPPKMKIPTKRPAASVETSEPSTKVMATINNGLIEPIRRCSTEEMGAGGVAGIKNPFDQDRKGRSIEDLCKIFIKWVREPENSELYGDVLKMNTILLDDLLYKFGPVMQEQRISKVGFLKVLDRLHITYSDRTTNGSHY</sequence>
<dbReference type="EMBL" id="CAJFDH010000005">
    <property type="protein sequence ID" value="CAD5225657.1"/>
    <property type="molecule type" value="Genomic_DNA"/>
</dbReference>
<keyword evidence="3" id="KW-1185">Reference proteome</keyword>
<proteinExistence type="predicted"/>
<protein>
    <recommendedName>
        <fullName evidence="4">BTB domain-containing protein</fullName>
    </recommendedName>
</protein>
<accession>A0A811LDR8</accession>
<feature type="region of interest" description="Disordered" evidence="1">
    <location>
        <begin position="614"/>
        <end position="642"/>
    </location>
</feature>
<dbReference type="OrthoDB" id="5576441at2759"/>
<evidence type="ECO:0000256" key="1">
    <source>
        <dbReference type="SAM" id="MobiDB-lite"/>
    </source>
</evidence>
<dbReference type="CDD" id="cd22999">
    <property type="entry name" value="SAP_SLX4"/>
    <property type="match status" value="1"/>
</dbReference>
<feature type="compositionally biased region" description="Basic residues" evidence="1">
    <location>
        <begin position="619"/>
        <end position="630"/>
    </location>
</feature>
<dbReference type="Proteomes" id="UP000614601">
    <property type="component" value="Unassembled WGS sequence"/>
</dbReference>
<evidence type="ECO:0000313" key="3">
    <source>
        <dbReference type="Proteomes" id="UP000614601"/>
    </source>
</evidence>
<dbReference type="AlphaFoldDB" id="A0A811LDR8"/>
<feature type="region of interest" description="Disordered" evidence="1">
    <location>
        <begin position="328"/>
        <end position="383"/>
    </location>
</feature>